<dbReference type="CDD" id="cd09008">
    <property type="entry name" value="MTAN"/>
    <property type="match status" value="1"/>
</dbReference>
<comment type="catalytic activity">
    <reaction evidence="6">
        <text>S-adenosyl-L-homocysteine + H2O = S-(5-deoxy-D-ribos-5-yl)-L-homocysteine + adenine</text>
        <dbReference type="Rhea" id="RHEA:17805"/>
        <dbReference type="ChEBI" id="CHEBI:15377"/>
        <dbReference type="ChEBI" id="CHEBI:16708"/>
        <dbReference type="ChEBI" id="CHEBI:57856"/>
        <dbReference type="ChEBI" id="CHEBI:58195"/>
        <dbReference type="EC" id="3.2.2.9"/>
    </reaction>
</comment>
<dbReference type="NCBIfam" id="NF004079">
    <property type="entry name" value="PRK05584.1"/>
    <property type="match status" value="1"/>
</dbReference>
<evidence type="ECO:0000256" key="5">
    <source>
        <dbReference type="ARBA" id="ARBA00050313"/>
    </source>
</evidence>
<dbReference type="GO" id="GO:0008782">
    <property type="term" value="F:adenosylhomocysteine nucleosidase activity"/>
    <property type="evidence" value="ECO:0007669"/>
    <property type="project" value="UniProtKB-UniRule"/>
</dbReference>
<dbReference type="PANTHER" id="PTHR46832:SF1">
    <property type="entry name" value="5'-METHYLTHIOADENOSINE_S-ADENOSYLHOMOCYSTEINE NUCLEOSIDASE"/>
    <property type="match status" value="1"/>
</dbReference>
<gene>
    <name evidence="6" type="primary">mtnN</name>
    <name evidence="8" type="ORF">EV690_3091</name>
</gene>
<proteinExistence type="inferred from homology"/>
<dbReference type="OrthoDB" id="9792278at2"/>
<dbReference type="InterPro" id="IPR010049">
    <property type="entry name" value="MTA_SAH_Nsdase"/>
</dbReference>
<dbReference type="HAMAP" id="MF_01684">
    <property type="entry name" value="Salvage_MtnN"/>
    <property type="match status" value="1"/>
</dbReference>
<dbReference type="InterPro" id="IPR035994">
    <property type="entry name" value="Nucleoside_phosphorylase_sf"/>
</dbReference>
<dbReference type="SUPFAM" id="SSF53167">
    <property type="entry name" value="Purine and uridine phosphorylases"/>
    <property type="match status" value="1"/>
</dbReference>
<evidence type="ECO:0000313" key="9">
    <source>
        <dbReference type="Proteomes" id="UP000295565"/>
    </source>
</evidence>
<evidence type="ECO:0000256" key="6">
    <source>
        <dbReference type="HAMAP-Rule" id="MF_01684"/>
    </source>
</evidence>
<dbReference type="RefSeq" id="WP_131913838.1">
    <property type="nucleotide sequence ID" value="NZ_OU594967.1"/>
</dbReference>
<comment type="similarity">
    <text evidence="6">Belongs to the PNP/UDP phosphorylase family. MtnN subfamily.</text>
</comment>
<protein>
    <recommendedName>
        <fullName evidence="6">5'-methylthioadenosine/S-adenosylhomocysteine nucleosidase</fullName>
        <shortName evidence="6">MTA/SAH nucleosidase</shortName>
        <shortName evidence="6">MTAN</shortName>
        <ecNumber evidence="6">3.2.2.9</ecNumber>
    </recommendedName>
    <alternativeName>
        <fullName evidence="6">5'-deoxyadenosine nucleosidase</fullName>
        <shortName evidence="6">DOA nucleosidase</shortName>
        <shortName evidence="6">dAdo nucleosidase</shortName>
    </alternativeName>
    <alternativeName>
        <fullName evidence="6">5'-methylthioadenosine nucleosidase</fullName>
        <shortName evidence="6">MTA nucleosidase</shortName>
    </alternativeName>
    <alternativeName>
        <fullName evidence="6">S-adenosylhomocysteine nucleosidase</fullName>
        <shortName evidence="6">AdoHcy nucleosidase</shortName>
        <shortName evidence="6">SAH nucleosidase</shortName>
        <shortName evidence="6">SRH nucleosidase</shortName>
    </alternativeName>
</protein>
<evidence type="ECO:0000259" key="7">
    <source>
        <dbReference type="Pfam" id="PF01048"/>
    </source>
</evidence>
<dbReference type="EC" id="3.2.2.9" evidence="6"/>
<accession>A0A4V2PNG6</accession>
<dbReference type="NCBIfam" id="TIGR01704">
    <property type="entry name" value="MTA_SAH-Nsdase"/>
    <property type="match status" value="1"/>
</dbReference>
<dbReference type="Gene3D" id="3.40.50.1580">
    <property type="entry name" value="Nucleoside phosphorylase domain"/>
    <property type="match status" value="1"/>
</dbReference>
<comment type="pathway">
    <text evidence="1 6">Amino-acid biosynthesis; L-methionine biosynthesis via salvage pathway; S-methyl-5-thio-alpha-D-ribose 1-phosphate from S-methyl-5'-thioadenosine (hydrolase route): step 1/2.</text>
</comment>
<dbReference type="Pfam" id="PF01048">
    <property type="entry name" value="PNP_UDP_1"/>
    <property type="match status" value="1"/>
</dbReference>
<keyword evidence="3 6" id="KW-0378">Hydrolase</keyword>
<dbReference type="GO" id="GO:0019509">
    <property type="term" value="P:L-methionine salvage from methylthioadenosine"/>
    <property type="evidence" value="ECO:0007669"/>
    <property type="project" value="UniProtKB-UniRule"/>
</dbReference>
<organism evidence="8 9">
    <name type="scientific">Celerinatantimonas diazotrophica</name>
    <dbReference type="NCBI Taxonomy" id="412034"/>
    <lineage>
        <taxon>Bacteria</taxon>
        <taxon>Pseudomonadati</taxon>
        <taxon>Pseudomonadota</taxon>
        <taxon>Gammaproteobacteria</taxon>
        <taxon>Celerinatantimonadaceae</taxon>
        <taxon>Celerinatantimonas</taxon>
    </lineage>
</organism>
<evidence type="ECO:0000256" key="3">
    <source>
        <dbReference type="ARBA" id="ARBA00022801"/>
    </source>
</evidence>
<dbReference type="AlphaFoldDB" id="A0A4V2PNG6"/>
<keyword evidence="4 6" id="KW-0486">Methionine biosynthesis</keyword>
<dbReference type="PANTHER" id="PTHR46832">
    <property type="entry name" value="5'-METHYLTHIOADENOSINE/S-ADENOSYLHOMOCYSTEINE NUCLEOSIDASE"/>
    <property type="match status" value="1"/>
</dbReference>
<dbReference type="GO" id="GO:0008930">
    <property type="term" value="F:methylthioadenosine nucleosidase activity"/>
    <property type="evidence" value="ECO:0007669"/>
    <property type="project" value="UniProtKB-UniRule"/>
</dbReference>
<feature type="binding site" evidence="6">
    <location>
        <begin position="174"/>
        <end position="175"/>
    </location>
    <ligand>
        <name>substrate</name>
    </ligand>
</feature>
<dbReference type="EMBL" id="SMGD01000016">
    <property type="protein sequence ID" value="TCK46941.1"/>
    <property type="molecule type" value="Genomic_DNA"/>
</dbReference>
<comment type="function">
    <text evidence="6">Catalyzes the irreversible cleavage of the glycosidic bond in both 5'-methylthioadenosine (MTA) and S-adenosylhomocysteine (SAH/AdoHcy) to adenine and the corresponding thioribose, 5'-methylthioribose and S-ribosylhomocysteine, respectively. Also cleaves 5'-deoxyadenosine, a toxic by-product of radical S-adenosylmethionine (SAM) enzymes, into 5-deoxyribose and adenine.</text>
</comment>
<dbReference type="FunFam" id="3.40.50.1580:FF:000001">
    <property type="entry name" value="MTA/SAH nucleosidase family protein"/>
    <property type="match status" value="1"/>
</dbReference>
<feature type="active site" description="Proton acceptor" evidence="6">
    <location>
        <position position="12"/>
    </location>
</feature>
<dbReference type="InterPro" id="IPR000845">
    <property type="entry name" value="Nucleoside_phosphorylase_d"/>
</dbReference>
<keyword evidence="2 6" id="KW-0028">Amino-acid biosynthesis</keyword>
<feature type="binding site" evidence="6">
    <location>
        <position position="78"/>
    </location>
    <ligand>
        <name>substrate</name>
    </ligand>
</feature>
<dbReference type="GO" id="GO:0009164">
    <property type="term" value="P:nucleoside catabolic process"/>
    <property type="evidence" value="ECO:0007669"/>
    <property type="project" value="InterPro"/>
</dbReference>
<evidence type="ECO:0000313" key="8">
    <source>
        <dbReference type="EMBL" id="TCK46941.1"/>
    </source>
</evidence>
<evidence type="ECO:0000256" key="4">
    <source>
        <dbReference type="ARBA" id="ARBA00023167"/>
    </source>
</evidence>
<comment type="catalytic activity">
    <reaction evidence="5">
        <text>5'-deoxyadenosine + H2O = 5-deoxy-D-ribose + adenine</text>
        <dbReference type="Rhea" id="RHEA:29859"/>
        <dbReference type="ChEBI" id="CHEBI:15377"/>
        <dbReference type="ChEBI" id="CHEBI:16708"/>
        <dbReference type="ChEBI" id="CHEBI:17319"/>
        <dbReference type="ChEBI" id="CHEBI:149540"/>
        <dbReference type="EC" id="3.2.2.9"/>
    </reaction>
    <physiologicalReaction direction="left-to-right" evidence="5">
        <dbReference type="Rhea" id="RHEA:29860"/>
    </physiologicalReaction>
</comment>
<evidence type="ECO:0000256" key="1">
    <source>
        <dbReference type="ARBA" id="ARBA00004945"/>
    </source>
</evidence>
<reference evidence="8 9" key="1">
    <citation type="submission" date="2019-03" db="EMBL/GenBank/DDBJ databases">
        <title>Genomic Encyclopedia of Type Strains, Phase IV (KMG-IV): sequencing the most valuable type-strain genomes for metagenomic binning, comparative biology and taxonomic classification.</title>
        <authorList>
            <person name="Goeker M."/>
        </authorList>
    </citation>
    <scope>NUCLEOTIDE SEQUENCE [LARGE SCALE GENOMIC DNA]</scope>
    <source>
        <strain evidence="8 9">DSM 18577</strain>
    </source>
</reference>
<evidence type="ECO:0000256" key="2">
    <source>
        <dbReference type="ARBA" id="ARBA00022605"/>
    </source>
</evidence>
<dbReference type="GO" id="GO:0005829">
    <property type="term" value="C:cytosol"/>
    <property type="evidence" value="ECO:0007669"/>
    <property type="project" value="TreeGrafter"/>
</dbReference>
<name>A0A4V2PNG6_9GAMM</name>
<feature type="domain" description="Nucleoside phosphorylase" evidence="7">
    <location>
        <begin position="3"/>
        <end position="226"/>
    </location>
</feature>
<feature type="active site" description="Proton donor" evidence="6">
    <location>
        <position position="198"/>
    </location>
</feature>
<dbReference type="Proteomes" id="UP000295565">
    <property type="component" value="Unassembled WGS sequence"/>
</dbReference>
<dbReference type="UniPathway" id="UPA00904">
    <property type="reaction ID" value="UER00871"/>
</dbReference>
<feature type="binding site" evidence="6">
    <location>
        <position position="153"/>
    </location>
    <ligand>
        <name>substrate</name>
    </ligand>
</feature>
<keyword evidence="9" id="KW-1185">Reference proteome</keyword>
<sequence length="232" mass="24899">MTTAIIGAMEQEVTALRNQLTNLETYTFAGCEFYSGRLNGHDVVVTRSGIGKVAAAIATSVVIQRYQPSAVINTGSAGGFNPQLQIGDVVISSELAYHDVDVTAFGYEIGQLPANPPRYQADAALISAAERAARKVSDHQVIKGLITSGDTFMCQPERIQQARDHFPEMEAVEMEGAAIAQVCHLAEVPFVVIRALSDIAGQESPQSFDEFLETAAKNSAALVEVLLDELNE</sequence>
<dbReference type="GO" id="GO:0019284">
    <property type="term" value="P:L-methionine salvage from S-adenosylmethionine"/>
    <property type="evidence" value="ECO:0007669"/>
    <property type="project" value="TreeGrafter"/>
</dbReference>
<comment type="catalytic activity">
    <reaction evidence="6">
        <text>S-methyl-5'-thioadenosine + H2O = 5-(methylsulfanyl)-D-ribose + adenine</text>
        <dbReference type="Rhea" id="RHEA:13617"/>
        <dbReference type="ChEBI" id="CHEBI:15377"/>
        <dbReference type="ChEBI" id="CHEBI:16708"/>
        <dbReference type="ChEBI" id="CHEBI:17509"/>
        <dbReference type="ChEBI" id="CHEBI:78440"/>
        <dbReference type="EC" id="3.2.2.9"/>
    </reaction>
</comment>
<comment type="caution">
    <text evidence="8">The sequence shown here is derived from an EMBL/GenBank/DDBJ whole genome shotgun (WGS) entry which is preliminary data.</text>
</comment>